<dbReference type="PANTHER" id="PTHR10584:SF167">
    <property type="entry name" value="PFKB DOMAIN PROTEIN"/>
    <property type="match status" value="1"/>
</dbReference>
<keyword evidence="2 4" id="KW-0418">Kinase</keyword>
<comment type="caution">
    <text evidence="4">The sequence shown here is derived from an EMBL/GenBank/DDBJ whole genome shotgun (WGS) entry which is preliminary data.</text>
</comment>
<dbReference type="PANTHER" id="PTHR10584">
    <property type="entry name" value="SUGAR KINASE"/>
    <property type="match status" value="1"/>
</dbReference>
<dbReference type="OrthoDB" id="9808601at2"/>
<dbReference type="InterPro" id="IPR002173">
    <property type="entry name" value="Carboh/pur_kinase_PfkB_CS"/>
</dbReference>
<dbReference type="EMBL" id="SOEY01000018">
    <property type="protein sequence ID" value="TFB73263.1"/>
    <property type="molecule type" value="Genomic_DNA"/>
</dbReference>
<evidence type="ECO:0000313" key="5">
    <source>
        <dbReference type="Proteomes" id="UP000298173"/>
    </source>
</evidence>
<feature type="domain" description="Carbohydrate kinase PfkB" evidence="3">
    <location>
        <begin position="9"/>
        <end position="301"/>
    </location>
</feature>
<protein>
    <submittedName>
        <fullName evidence="4">Sugar kinase</fullName>
    </submittedName>
</protein>
<evidence type="ECO:0000313" key="4">
    <source>
        <dbReference type="EMBL" id="TFB73263.1"/>
    </source>
</evidence>
<dbReference type="PROSITE" id="PS00584">
    <property type="entry name" value="PFKB_KINASES_2"/>
    <property type="match status" value="1"/>
</dbReference>
<keyword evidence="1" id="KW-0808">Transferase</keyword>
<keyword evidence="5" id="KW-1185">Reference proteome</keyword>
<proteinExistence type="predicted"/>
<accession>A0A4R8UW66</accession>
<dbReference type="InterPro" id="IPR029056">
    <property type="entry name" value="Ribokinase-like"/>
</dbReference>
<dbReference type="Proteomes" id="UP000298173">
    <property type="component" value="Unassembled WGS sequence"/>
</dbReference>
<gene>
    <name evidence="4" type="ORF">E3O06_08505</name>
</gene>
<evidence type="ECO:0000259" key="3">
    <source>
        <dbReference type="Pfam" id="PF00294"/>
    </source>
</evidence>
<dbReference type="SUPFAM" id="SSF53613">
    <property type="entry name" value="Ribokinase-like"/>
    <property type="match status" value="1"/>
</dbReference>
<dbReference type="AlphaFoldDB" id="A0A4R8UW66"/>
<dbReference type="InterPro" id="IPR011611">
    <property type="entry name" value="PfkB_dom"/>
</dbReference>
<reference evidence="4 5" key="1">
    <citation type="submission" date="2019-03" db="EMBL/GenBank/DDBJ databases">
        <title>Genomics of glacier-inhabiting Cryobacterium strains.</title>
        <authorList>
            <person name="Liu Q."/>
            <person name="Xin Y.-H."/>
        </authorList>
    </citation>
    <scope>NUCLEOTIDE SEQUENCE [LARGE SCALE GENOMIC DNA]</scope>
    <source>
        <strain evidence="4 5">HLT2-23</strain>
    </source>
</reference>
<evidence type="ECO:0000256" key="2">
    <source>
        <dbReference type="ARBA" id="ARBA00022777"/>
    </source>
</evidence>
<evidence type="ECO:0000256" key="1">
    <source>
        <dbReference type="ARBA" id="ARBA00022679"/>
    </source>
</evidence>
<organism evidence="4 5">
    <name type="scientific">Cryobacterium glaciale</name>
    <dbReference type="NCBI Taxonomy" id="1259145"/>
    <lineage>
        <taxon>Bacteria</taxon>
        <taxon>Bacillati</taxon>
        <taxon>Actinomycetota</taxon>
        <taxon>Actinomycetes</taxon>
        <taxon>Micrococcales</taxon>
        <taxon>Microbacteriaceae</taxon>
        <taxon>Cryobacterium</taxon>
    </lineage>
</organism>
<name>A0A4R8UW66_9MICO</name>
<sequence>MDSAQFAPRVVVFGDVIDDIMVRPHRTPEGDTNTPSSIRQLPGGAAANVSAWFGSAGVAVDFIGRVGAIDRDYHAGFLAEFGVRAHLTPDATRPTGTIIVIVDDNDSRTVLTERGANRVLTPHDVPDSLLDGAAALYFTGYTVFSGQHDPEGTIDSFQHLMRRCRERCVPVVVDPGSARVLADFGVANFLRAVAGASVLLPNLPEGRALTGLDDPFDVATRLAKSFGVVAVTMGAKGSVVAVAGQPPVMIPVARVERADTTGAGDAFGAGFVTAWLEGASIAAAANAGARLAARAVTIVGGRPT</sequence>
<dbReference type="Gene3D" id="3.40.1190.20">
    <property type="match status" value="1"/>
</dbReference>
<dbReference type="GO" id="GO:0016301">
    <property type="term" value="F:kinase activity"/>
    <property type="evidence" value="ECO:0007669"/>
    <property type="project" value="UniProtKB-KW"/>
</dbReference>
<dbReference type="Pfam" id="PF00294">
    <property type="entry name" value="PfkB"/>
    <property type="match status" value="1"/>
</dbReference>